<dbReference type="GO" id="GO:0004386">
    <property type="term" value="F:helicase activity"/>
    <property type="evidence" value="ECO:0007669"/>
    <property type="project" value="UniProtKB-KW"/>
</dbReference>
<dbReference type="InterPro" id="IPR000185">
    <property type="entry name" value="SecA"/>
</dbReference>
<evidence type="ECO:0000256" key="2">
    <source>
        <dbReference type="ARBA" id="ARBA00022927"/>
    </source>
</evidence>
<dbReference type="Pfam" id="PF07517">
    <property type="entry name" value="SecA_DEAD"/>
    <property type="match status" value="1"/>
</dbReference>
<feature type="compositionally biased region" description="Acidic residues" evidence="4">
    <location>
        <begin position="528"/>
        <end position="539"/>
    </location>
</feature>
<gene>
    <name evidence="7" type="ORF">Ctob_000665</name>
</gene>
<name>A0A0M0JDF6_9EUKA</name>
<feature type="region of interest" description="Disordered" evidence="4">
    <location>
        <begin position="524"/>
        <end position="579"/>
    </location>
</feature>
<dbReference type="PROSITE" id="PS51194">
    <property type="entry name" value="HELICASE_CTER"/>
    <property type="match status" value="1"/>
</dbReference>
<dbReference type="InterPro" id="IPR027417">
    <property type="entry name" value="P-loop_NTPase"/>
</dbReference>
<feature type="domain" description="Helicase C-terminal" evidence="5">
    <location>
        <begin position="2748"/>
        <end position="2930"/>
    </location>
</feature>
<keyword evidence="1" id="KW-0963">Cytoplasm</keyword>
<accession>A0A0M0JDF6</accession>
<dbReference type="InterPro" id="IPR001650">
    <property type="entry name" value="Helicase_C-like"/>
</dbReference>
<dbReference type="GO" id="GO:0016020">
    <property type="term" value="C:membrane"/>
    <property type="evidence" value="ECO:0007669"/>
    <property type="project" value="InterPro"/>
</dbReference>
<dbReference type="PANTHER" id="PTHR30612">
    <property type="entry name" value="SECA INNER MEMBRANE COMPONENT OF SEC PROTEIN SECRETION SYSTEM"/>
    <property type="match status" value="1"/>
</dbReference>
<keyword evidence="7" id="KW-0067">ATP-binding</keyword>
<dbReference type="GO" id="GO:0005524">
    <property type="term" value="F:ATP binding"/>
    <property type="evidence" value="ECO:0007669"/>
    <property type="project" value="InterPro"/>
</dbReference>
<feature type="domain" description="SecA family profile" evidence="6">
    <location>
        <begin position="2303"/>
        <end position="2908"/>
    </location>
</feature>
<feature type="compositionally biased region" description="Polar residues" evidence="4">
    <location>
        <begin position="547"/>
        <end position="557"/>
    </location>
</feature>
<evidence type="ECO:0000313" key="8">
    <source>
        <dbReference type="Proteomes" id="UP000037460"/>
    </source>
</evidence>
<keyword evidence="2" id="KW-0813">Transport</keyword>
<dbReference type="EMBL" id="JWZX01003073">
    <property type="protein sequence ID" value="KOO24619.1"/>
    <property type="molecule type" value="Genomic_DNA"/>
</dbReference>
<dbReference type="SUPFAM" id="SSF52540">
    <property type="entry name" value="P-loop containing nucleoside triphosphate hydrolases"/>
    <property type="match status" value="3"/>
</dbReference>
<dbReference type="GO" id="GO:0006605">
    <property type="term" value="P:protein targeting"/>
    <property type="evidence" value="ECO:0007669"/>
    <property type="project" value="InterPro"/>
</dbReference>
<dbReference type="InterPro" id="IPR011115">
    <property type="entry name" value="SecA_DEAD"/>
</dbReference>
<feature type="compositionally biased region" description="Acidic residues" evidence="4">
    <location>
        <begin position="569"/>
        <end position="579"/>
    </location>
</feature>
<evidence type="ECO:0000256" key="3">
    <source>
        <dbReference type="ARBA" id="ARBA00023010"/>
    </source>
</evidence>
<keyword evidence="3" id="KW-0811">Translocation</keyword>
<dbReference type="GO" id="GO:0006886">
    <property type="term" value="P:intracellular protein transport"/>
    <property type="evidence" value="ECO:0007669"/>
    <property type="project" value="InterPro"/>
</dbReference>
<keyword evidence="7" id="KW-0347">Helicase</keyword>
<keyword evidence="2" id="KW-0653">Protein transport</keyword>
<evidence type="ECO:0000259" key="5">
    <source>
        <dbReference type="PROSITE" id="PS51194"/>
    </source>
</evidence>
<keyword evidence="7" id="KW-0547">Nucleotide-binding</keyword>
<proteinExistence type="predicted"/>
<dbReference type="PANTHER" id="PTHR30612:SF0">
    <property type="entry name" value="CHLOROPLAST PROTEIN-TRANSPORTING ATPASE"/>
    <property type="match status" value="1"/>
</dbReference>
<keyword evidence="7" id="KW-0378">Hydrolase</keyword>
<reference evidence="8" key="1">
    <citation type="journal article" date="2015" name="PLoS Genet.">
        <title>Genome Sequence and Transcriptome Analyses of Chrysochromulina tobin: Metabolic Tools for Enhanced Algal Fitness in the Prominent Order Prymnesiales (Haptophyceae).</title>
        <authorList>
            <person name="Hovde B.T."/>
            <person name="Deodato C.R."/>
            <person name="Hunsperger H.M."/>
            <person name="Ryken S.A."/>
            <person name="Yost W."/>
            <person name="Jha R.K."/>
            <person name="Patterson J."/>
            <person name="Monnat R.J. Jr."/>
            <person name="Barlow S.B."/>
            <person name="Starkenburg S.R."/>
            <person name="Cattolico R.A."/>
        </authorList>
    </citation>
    <scope>NUCLEOTIDE SEQUENCE</scope>
    <source>
        <strain evidence="8">CCMP291</strain>
    </source>
</reference>
<protein>
    <submittedName>
        <fullName evidence="7">Helicase conserved c-terminal domain containing protein</fullName>
    </submittedName>
</protein>
<dbReference type="PROSITE" id="PS51196">
    <property type="entry name" value="SECA_MOTOR_DEAD"/>
    <property type="match status" value="1"/>
</dbReference>
<dbReference type="Gene3D" id="3.40.50.300">
    <property type="entry name" value="P-loop containing nucleotide triphosphate hydrolases"/>
    <property type="match status" value="3"/>
</dbReference>
<evidence type="ECO:0000256" key="1">
    <source>
        <dbReference type="ARBA" id="ARBA00022490"/>
    </source>
</evidence>
<dbReference type="InterPro" id="IPR014018">
    <property type="entry name" value="SecA_motor_DEAD"/>
</dbReference>
<dbReference type="Proteomes" id="UP000037460">
    <property type="component" value="Unassembled WGS sequence"/>
</dbReference>
<dbReference type="OrthoDB" id="7614088at2759"/>
<evidence type="ECO:0000256" key="4">
    <source>
        <dbReference type="SAM" id="MobiDB-lite"/>
    </source>
</evidence>
<comment type="caution">
    <text evidence="7">The sequence shown here is derived from an EMBL/GenBank/DDBJ whole genome shotgun (WGS) entry which is preliminary data.</text>
</comment>
<evidence type="ECO:0000313" key="7">
    <source>
        <dbReference type="EMBL" id="KOO24619.1"/>
    </source>
</evidence>
<keyword evidence="8" id="KW-1185">Reference proteome</keyword>
<organism evidence="7 8">
    <name type="scientific">Chrysochromulina tobinii</name>
    <dbReference type="NCBI Taxonomy" id="1460289"/>
    <lineage>
        <taxon>Eukaryota</taxon>
        <taxon>Haptista</taxon>
        <taxon>Haptophyta</taxon>
        <taxon>Prymnesiophyceae</taxon>
        <taxon>Prymnesiales</taxon>
        <taxon>Chrysochromulinaceae</taxon>
        <taxon>Chrysochromulina</taxon>
    </lineage>
</organism>
<dbReference type="GO" id="GO:0017038">
    <property type="term" value="P:protein import"/>
    <property type="evidence" value="ECO:0007669"/>
    <property type="project" value="InterPro"/>
</dbReference>
<evidence type="ECO:0000259" key="6">
    <source>
        <dbReference type="PROSITE" id="PS51196"/>
    </source>
</evidence>
<sequence>MDVPKSSRLMWNEEVGRFASSAALTPPPTLPLMDPLLWKRLRDELAGVNGRDGSASDARASRRALAADDRDASAMALRISLDTLEVLALIEGLLDDAAGSRVRNPDSVLWNSIDQRLSVAGLKAGRASAGRCGSPLHALSAALGPDGDLSTSFAHRELARRIADKLDSVVQEGPQRIGDVNILNLVTWGRLPDAVVDDSEIEPKKWQALSAYIRDDEDLDQVGADWLILALACLVLGRKILVYSDCFNVAVRFTPEDTDGARFVPAAQLPPSSQWIRLTMLNGQFYTPLEAVPTRADGLLAKLDEMASLMDVQLKSQAAGLPAVMLLGLTGVGKSTMMHILSGNQMYLFDNGTNKYVSVKDEQIQGSKIGLTTNSETKMANAIRIQVPFSDPTWLLIDTPGFGDTEGPMDNIVSAVSIAKVTCMCSSLRVIMLINQSDIVNARMTAFVDLGKTISKLFSDFETASKSLTIWVPKKYTDNEVDEKRLTKMLARAHKDKTNEEAQRLLGLLLQQLDVEPLRVVKYSEEGGGSDDDSDSDAEMVEKPNPGSASDVTSPASGASPPPKRARTDDEEDLSGEEEITMKKVTFDVSKLLRQLDHMKALDRPSEQVLLPLSSESQEHLREVAREVRDRCEAAVELPDFETIAKGFELLSRIIERLREAEPGATDPRRATMVRDVKEATKIVIAQYVLAKDKVKARIEEQLKLRMERLGNALSETNLSSQLDQEALHAFSWARRCLGAAKQIETYVESLPTEESLQLRLELLLSGLCDQTIKLEVSDPAFKVTLIKLGQVCSYFQTDATDSIFAAVGKEAGEWRLTVLKALIEKMASLKEDVSNIISLGYRDVEAAIARSIAQHDDSFPRSAFVAEEADNAAAFHFDQAGEKLRIMREAQQRLSPLAPELTGVLESTCECILARLDAYLQCVIQAAAGATVQLSTPQLIELTTHLAALSKARSSFKLRIHFEPSETSATTGVEIMDASTLAADDSWVALPPLGTNALDMRYRNGIDCIVAWHARVLEPVLEDVKKAETYSSDADCVSRICAHRAALEVAKHLFLLGSNSRTGIEPKVAEAIQGATAGRQKDLEHKIHGELERYTKEAISEVQDLDNGRCSYADFRKKLTLLEAAAWWDALAQEATIGKALDAMWRAFHDREVRLVSGAESIESLLRSGRHEAAAAKFRKLSEMSPLWSTGGAGTEPNGKAHEAKDLFDTCVASIQQVLASKILAVQQNLLREGSWAASDPPRVDKAVLDNLKRADQFVDLTTHMEALGDCLQVGELLHAGSLCKSRVESEFRDMKARVEELANAIAKGSRERLETAWARAKDVYEVLRVLYSKAAYPALFQMLYEHVEGDFPDFVQIETAFYRSLKMASQNFPRLKLTDQSVLTQTLKEFEGVLPATDVMVAGLKKDFDTRHEAMAARHSDNIDKNKTDICNDFLKHTYTSSTYRKMQDLYRGPGEDSHEFAEACQELQGSLERLVKEMSTGILIFKLTATNHSEALGSFPLVERIVAPWNFLQAALITQHSTFLERFYSNMVEKEPGTVPPAPFVLKESLEQVVALMVASLKDSLEPLVSQFCQNHLETAAAGIQQIDMVIEQLRSAPELYENARHLIDEVRNRQKAHLESLKSDSSTATDGKNLKAWLSNRAGLLRQLDALQRKGNMQAEYEATSDAVILQIRGDFKARLAPVLDGHLWRNMKKDELESAQSAVSAYQRILSDLPAGTQDLAISEDDLKEVNVRIQVKKRSFVVVNFESKEPSEQASIISDHLAMPTEYSDFVERYRAGYKKVSEDAYQIMMNKPVTAWAPRELSRVMIRMRSYVQYDTFDTAGPADLEPYHKCENKLLELHAQGSACLTAMIQVLSVPGGDASSELTGYLKGYLELLRIAVNAIECSASNRSDQLAIRQVDDHVYCRGHDQVIIDFETARSHAHHAIVQATELFGLLLKELQTLQMHSMTPARCPADLNAMGTALRRLQRWEGKPGEDSMFDLIVQLEQLLPKKSVASASADSSSVSSEQTAADVIRLLATHATRVQNAGTVICIQLDKTKELLDAPRDPQNPVPLPKEPFELALSKQMDDLVNELSWKVDDVRSKRACLKSGVIEQVSDFNGEFIKLLQTQKYTLAGQALKGLKRFEFLMEMSEFRECRGRAADYNEEMKNHAKRLEDQAIAALPSARAPEDLAEHLIRLKKLEDGIPSSTSVAREAIKVLLVALQKKFPQGMVMLGACLKSIDPVLGNAIVNSSEIFAALRVTLFNARTQQAFGDVLTGLIGEPDMDKTVLERRYNEFKDTYDGDVKWALGGGCFGEEVNYCASKAKQRTKLSMTKQAGALIGFTPNALDSLPKVLAAICALWSVQFYLKTRDPTSSLADAAIRQPHAVQVLCILRLLGAVGKGGVHLENHLAEVPTGEGKSLVLAVTAATLALYDYHVDCVCYSNNLSSRDHDAFKDLFGALGLYDESSPRIRYGTFEQLSERLMTEKHGLIREQMLASLQGKKLAADKLAKPAIRRVLLIDEVDVFLDPSFFSGIYRPGLMMHDERAAALMRAIWANPSQNPLELAEYKALFTQQAIVAKGYEWFVESAAREMQRTAADFKKKPQIRGRDYELTNGWVWYKSQDSLVRSDQLNYSYMTNCVYLYEHERGSVEEAQLLEHGLPLHAICGEFSYALLPSTKPYSTAVPAFYNFILGVTGTLREGRLPPEARDLLRDQILIKHMTYCPSMYGALQRNFDSKSKDDVQVASNSGEHFIAINNEIVKRLKPTDHKYTGKRAVLVFFESIEELDRFYNSSYFARLKDGANLLTEVTAKEPEERDSLVSKATRQGQITLATRVFGRGVDFIVDDEHMVTCGGLHVLLTFFPRDVQEEVQIMGRSGRQGEKGSFSMVMNSLHLQDFGGDMAPADTIKTWVTNAELYQEMSKIRSARAADDLAERLAQAESAKEKHDKVATALHSYQRRHDSKQLCELLKSYNRIASSTTSRTLILIDVTCSIDSLIEKTKACIGEFFDRCQKVLDEEGIVSGFELQLAGFSNYNVRMEEILEASTWELKPHNLSLFLNSLHVRGGWGEEAIEVGLMHALSEHQKRPIDQIIIIGDAPANSLSDIDLKRGGDGKSYGRDYWDAQRPPWAPSGIPKRDAAGMLQEIQAVKPVPLHCYWMAGRAKDSFNAIAALTGGGTSQKLDVNSKEGAQLLTDAVCKQILTSLGGAALADAYERMKPSFSR</sequence>